<organism evidence="2 3">
    <name type="scientific">Herbihabitans rhizosphaerae</name>
    <dbReference type="NCBI Taxonomy" id="1872711"/>
    <lineage>
        <taxon>Bacteria</taxon>
        <taxon>Bacillati</taxon>
        <taxon>Actinomycetota</taxon>
        <taxon>Actinomycetes</taxon>
        <taxon>Pseudonocardiales</taxon>
        <taxon>Pseudonocardiaceae</taxon>
        <taxon>Herbihabitans</taxon>
    </lineage>
</organism>
<protein>
    <recommendedName>
        <fullName evidence="4">Pectate lyase-like protein</fullName>
    </recommendedName>
</protein>
<evidence type="ECO:0000256" key="1">
    <source>
        <dbReference type="SAM" id="SignalP"/>
    </source>
</evidence>
<comment type="caution">
    <text evidence="2">The sequence shown here is derived from an EMBL/GenBank/DDBJ whole genome shotgun (WGS) entry which is preliminary data.</text>
</comment>
<evidence type="ECO:0000313" key="2">
    <source>
        <dbReference type="EMBL" id="RZS43504.1"/>
    </source>
</evidence>
<keyword evidence="1" id="KW-0732">Signal</keyword>
<dbReference type="Proteomes" id="UP000294257">
    <property type="component" value="Unassembled WGS sequence"/>
</dbReference>
<keyword evidence="3" id="KW-1185">Reference proteome</keyword>
<dbReference type="EMBL" id="SGWQ01000002">
    <property type="protein sequence ID" value="RZS43504.1"/>
    <property type="molecule type" value="Genomic_DNA"/>
</dbReference>
<dbReference type="InterPro" id="IPR011050">
    <property type="entry name" value="Pectin_lyase_fold/virulence"/>
</dbReference>
<dbReference type="Gene3D" id="2.160.20.10">
    <property type="entry name" value="Single-stranded right-handed beta-helix, Pectin lyase-like"/>
    <property type="match status" value="1"/>
</dbReference>
<dbReference type="SUPFAM" id="SSF51126">
    <property type="entry name" value="Pectin lyase-like"/>
    <property type="match status" value="1"/>
</dbReference>
<accession>A0A4Q7L2W4</accession>
<reference evidence="2 3" key="1">
    <citation type="submission" date="2019-02" db="EMBL/GenBank/DDBJ databases">
        <title>Genomic Encyclopedia of Type Strains, Phase IV (KMG-IV): sequencing the most valuable type-strain genomes for metagenomic binning, comparative biology and taxonomic classification.</title>
        <authorList>
            <person name="Goeker M."/>
        </authorList>
    </citation>
    <scope>NUCLEOTIDE SEQUENCE [LARGE SCALE GENOMIC DNA]</scope>
    <source>
        <strain evidence="2 3">DSM 101727</strain>
    </source>
</reference>
<gene>
    <name evidence="2" type="ORF">EV193_102484</name>
</gene>
<feature type="signal peptide" evidence="1">
    <location>
        <begin position="1"/>
        <end position="23"/>
    </location>
</feature>
<name>A0A4Q7L2W4_9PSEU</name>
<dbReference type="InterPro" id="IPR012334">
    <property type="entry name" value="Pectin_lyas_fold"/>
</dbReference>
<evidence type="ECO:0008006" key="4">
    <source>
        <dbReference type="Google" id="ProtNLM"/>
    </source>
</evidence>
<sequence length="530" mass="56960">MLKMAGGTAVAGGLLGGAGYAMARPSAPASAPEAAAPWHSKLVRPGPDGKLVYAEDANKSRIPDFSWAGYRNGEAPLPDVPVLRTISPVSGDNTEHIQKALDEVGALPLDANGFRGTVLLRPGTYPVAGTIRIAHSGVVLRGAGPTDDPAVSSIIKATGKAAQQNVILVGGAVENWSAEVPGSRTDVVSDFVQVGSRTFTVADASKLKVGDNIIVFHPHTAEWLKAIDNGGVDEKPPWPVGKRPIIYNRYVKAVSGNEITICAPVFNHLERKLSQSYVYKWDNGEVVRDAGVESLRIDIQANSAEDEDHARNGVQLKGVEDAWVRNCRAVHFVFAGFDTHAATRCTILDSWAYSPRSQIIGSRRYNFNAGNYAQQVLFRGLTASYARHAFVASGTTKTSGCAWVDGVSRLSYSESGGHHRWSQGLLFDNISEIEAKYDRGHMISLHNRIDHGSGHGWSSVHSVAWNCTVDDGKWVTVQRPPTAQNYAIGTTGAANGKSYQDLTPGFIEGTNKPGLAIKSLYDAQLADRLR</sequence>
<dbReference type="AlphaFoldDB" id="A0A4Q7L2W4"/>
<feature type="chain" id="PRO_5038663549" description="Pectate lyase-like protein" evidence="1">
    <location>
        <begin position="24"/>
        <end position="530"/>
    </location>
</feature>
<proteinExistence type="predicted"/>
<evidence type="ECO:0000313" key="3">
    <source>
        <dbReference type="Proteomes" id="UP000294257"/>
    </source>
</evidence>